<organism evidence="1 2">
    <name type="scientific">Pseudanabaena galeata UHCC 0370</name>
    <dbReference type="NCBI Taxonomy" id="3110310"/>
    <lineage>
        <taxon>Bacteria</taxon>
        <taxon>Bacillati</taxon>
        <taxon>Cyanobacteriota</taxon>
        <taxon>Cyanophyceae</taxon>
        <taxon>Pseudanabaenales</taxon>
        <taxon>Pseudanabaenaceae</taxon>
        <taxon>Pseudanabaena</taxon>
    </lineage>
</organism>
<accession>A0ABU5TJU4</accession>
<comment type="caution">
    <text evidence="1">The sequence shown here is derived from an EMBL/GenBank/DDBJ whole genome shotgun (WGS) entry which is preliminary data.</text>
</comment>
<dbReference type="EMBL" id="JAYGIE010000076">
    <property type="protein sequence ID" value="MEA5478597.1"/>
    <property type="molecule type" value="Genomic_DNA"/>
</dbReference>
<dbReference type="Proteomes" id="UP001301388">
    <property type="component" value="Unassembled WGS sequence"/>
</dbReference>
<name>A0ABU5TJU4_9CYAN</name>
<dbReference type="RefSeq" id="WP_323262057.1">
    <property type="nucleotide sequence ID" value="NZ_JAYGIE010000076.1"/>
</dbReference>
<sequence>MTSTPNQQAIALSSKSDRLLIKQSLIALSFHKQRSRLSLIDRGLDMMFLGVSTH</sequence>
<reference evidence="1 2" key="1">
    <citation type="submission" date="2023-12" db="EMBL/GenBank/DDBJ databases">
        <title>Baltic Sea Cyanobacteria.</title>
        <authorList>
            <person name="Delbaje E."/>
            <person name="Fewer D.P."/>
            <person name="Shishido T.K."/>
        </authorList>
    </citation>
    <scope>NUCLEOTIDE SEQUENCE [LARGE SCALE GENOMIC DNA]</scope>
    <source>
        <strain evidence="1 2">UHCC 0370</strain>
    </source>
</reference>
<evidence type="ECO:0000313" key="2">
    <source>
        <dbReference type="Proteomes" id="UP001301388"/>
    </source>
</evidence>
<evidence type="ECO:0000313" key="1">
    <source>
        <dbReference type="EMBL" id="MEA5478597.1"/>
    </source>
</evidence>
<gene>
    <name evidence="1" type="ORF">VB774_13295</name>
</gene>
<keyword evidence="2" id="KW-1185">Reference proteome</keyword>
<protein>
    <submittedName>
        <fullName evidence="1">Uncharacterized protein</fullName>
    </submittedName>
</protein>
<proteinExistence type="predicted"/>